<feature type="region of interest" description="Disordered" evidence="2">
    <location>
        <begin position="423"/>
        <end position="453"/>
    </location>
</feature>
<proteinExistence type="predicted"/>
<evidence type="ECO:0000313" key="4">
    <source>
        <dbReference type="Proteomes" id="UP001147747"/>
    </source>
</evidence>
<name>A0A9W9W5Y4_9EURO</name>
<organism evidence="3 4">
    <name type="scientific">Penicillium cosmopolitanum</name>
    <dbReference type="NCBI Taxonomy" id="1131564"/>
    <lineage>
        <taxon>Eukaryota</taxon>
        <taxon>Fungi</taxon>
        <taxon>Dikarya</taxon>
        <taxon>Ascomycota</taxon>
        <taxon>Pezizomycotina</taxon>
        <taxon>Eurotiomycetes</taxon>
        <taxon>Eurotiomycetidae</taxon>
        <taxon>Eurotiales</taxon>
        <taxon>Aspergillaceae</taxon>
        <taxon>Penicillium</taxon>
    </lineage>
</organism>
<dbReference type="RefSeq" id="XP_056491254.1">
    <property type="nucleotide sequence ID" value="XM_056628520.1"/>
</dbReference>
<protein>
    <submittedName>
        <fullName evidence="3">Uncharacterized protein</fullName>
    </submittedName>
</protein>
<reference evidence="3" key="1">
    <citation type="submission" date="2022-12" db="EMBL/GenBank/DDBJ databases">
        <authorList>
            <person name="Petersen C."/>
        </authorList>
    </citation>
    <scope>NUCLEOTIDE SEQUENCE</scope>
    <source>
        <strain evidence="3">IBT 29677</strain>
    </source>
</reference>
<reference evidence="3" key="2">
    <citation type="journal article" date="2023" name="IMA Fungus">
        <title>Comparative genomic study of the Penicillium genus elucidates a diverse pangenome and 15 lateral gene transfer events.</title>
        <authorList>
            <person name="Petersen C."/>
            <person name="Sorensen T."/>
            <person name="Nielsen M.R."/>
            <person name="Sondergaard T.E."/>
            <person name="Sorensen J.L."/>
            <person name="Fitzpatrick D.A."/>
            <person name="Frisvad J.C."/>
            <person name="Nielsen K.L."/>
        </authorList>
    </citation>
    <scope>NUCLEOTIDE SEQUENCE</scope>
    <source>
        <strain evidence="3">IBT 29677</strain>
    </source>
</reference>
<accession>A0A9W9W5Y4</accession>
<dbReference type="Proteomes" id="UP001147747">
    <property type="component" value="Unassembled WGS sequence"/>
</dbReference>
<dbReference type="OrthoDB" id="5421041at2759"/>
<keyword evidence="4" id="KW-1185">Reference proteome</keyword>
<evidence type="ECO:0000313" key="3">
    <source>
        <dbReference type="EMBL" id="KAJ5404012.1"/>
    </source>
</evidence>
<evidence type="ECO:0000256" key="2">
    <source>
        <dbReference type="SAM" id="MobiDB-lite"/>
    </source>
</evidence>
<dbReference type="AlphaFoldDB" id="A0A9W9W5Y4"/>
<comment type="caution">
    <text evidence="3">The sequence shown here is derived from an EMBL/GenBank/DDBJ whole genome shotgun (WGS) entry which is preliminary data.</text>
</comment>
<keyword evidence="1" id="KW-0175">Coiled coil</keyword>
<dbReference type="GeneID" id="81367500"/>
<dbReference type="EMBL" id="JAPZBU010000005">
    <property type="protein sequence ID" value="KAJ5404012.1"/>
    <property type="molecule type" value="Genomic_DNA"/>
</dbReference>
<gene>
    <name evidence="3" type="ORF">N7509_003883</name>
</gene>
<feature type="coiled-coil region" evidence="1">
    <location>
        <begin position="93"/>
        <end position="197"/>
    </location>
</feature>
<sequence>MPAVNASSLKSGENDTLPLANTGSLEGFIKYLGILASSPESQFAATVLGEITKQREQIQSQDEELKENKITINGMFKANQDEKLKQQDSASQIESLRATVHEKEIEVAEYSRKLESLQQEIVNLKASCSQEAAKASQSVKDITTLQNNLKEKDKTIDQMKTTGLKLKSTLSTEQKKSKELEAANASMRTELQAIRDRIQNMEDFTVQYPDIDDDFVTAEFKNLWTSATNELFPIIEQDVPENILKPSYFLSEGNNLRETLEDLAGSNGEKEAFFRRMLLSINPDAERNALNTEIRAVVQKMLSYAGGLFPESQLDLFCTKIKKIAQSAAEAWLPMQRSRQKFATDFEPFDPEYSEWDRFPFAGEDKKLVAPDLQGLYILNVFPCISWLEDDDYDPLTKVIQLRSSQTLYLAAQQEAAQIASCVPARRSSNRPRRQSTAGSNGNHFLGGSSAKV</sequence>
<evidence type="ECO:0000256" key="1">
    <source>
        <dbReference type="SAM" id="Coils"/>
    </source>
</evidence>